<protein>
    <submittedName>
        <fullName evidence="2">Uncharacterized protein</fullName>
    </submittedName>
</protein>
<keyword evidence="3" id="KW-1185">Reference proteome</keyword>
<sequence>MPTKFVSIAVYSLVSRYIFPVLDLLISTNLAPNLGFTVSVDIVAFGYVSVLLMLST</sequence>
<evidence type="ECO:0000313" key="2">
    <source>
        <dbReference type="EMBL" id="KAG5394095.1"/>
    </source>
</evidence>
<organism evidence="2 3">
    <name type="scientific">Brassica rapa subsp. trilocularis</name>
    <dbReference type="NCBI Taxonomy" id="1813537"/>
    <lineage>
        <taxon>Eukaryota</taxon>
        <taxon>Viridiplantae</taxon>
        <taxon>Streptophyta</taxon>
        <taxon>Embryophyta</taxon>
        <taxon>Tracheophyta</taxon>
        <taxon>Spermatophyta</taxon>
        <taxon>Magnoliopsida</taxon>
        <taxon>eudicotyledons</taxon>
        <taxon>Gunneridae</taxon>
        <taxon>Pentapetalae</taxon>
        <taxon>rosids</taxon>
        <taxon>malvids</taxon>
        <taxon>Brassicales</taxon>
        <taxon>Brassicaceae</taxon>
        <taxon>Brassiceae</taxon>
        <taxon>Brassica</taxon>
    </lineage>
</organism>
<keyword evidence="1" id="KW-0812">Transmembrane</keyword>
<dbReference type="EMBL" id="JADBGQ010000006">
    <property type="protein sequence ID" value="KAG5394095.1"/>
    <property type="molecule type" value="Genomic_DNA"/>
</dbReference>
<gene>
    <name evidence="2" type="primary">A06g507590.1_BraROA</name>
    <name evidence="2" type="ORF">IGI04_024058</name>
</gene>
<feature type="transmembrane region" description="Helical" evidence="1">
    <location>
        <begin position="6"/>
        <end position="26"/>
    </location>
</feature>
<proteinExistence type="predicted"/>
<evidence type="ECO:0000313" key="3">
    <source>
        <dbReference type="Proteomes" id="UP000823674"/>
    </source>
</evidence>
<reference evidence="2 3" key="1">
    <citation type="submission" date="2021-03" db="EMBL/GenBank/DDBJ databases">
        <authorList>
            <person name="King G.J."/>
            <person name="Bancroft I."/>
            <person name="Baten A."/>
            <person name="Bloomfield J."/>
            <person name="Borpatragohain P."/>
            <person name="He Z."/>
            <person name="Irish N."/>
            <person name="Irwin J."/>
            <person name="Liu K."/>
            <person name="Mauleon R.P."/>
            <person name="Moore J."/>
            <person name="Morris R."/>
            <person name="Ostergaard L."/>
            <person name="Wang B."/>
            <person name="Wells R."/>
        </authorList>
    </citation>
    <scope>NUCLEOTIDE SEQUENCE [LARGE SCALE GENOMIC DNA]</scope>
    <source>
        <strain evidence="2">R-o-18</strain>
        <tissue evidence="2">Leaf</tissue>
    </source>
</reference>
<keyword evidence="1" id="KW-0472">Membrane</keyword>
<comment type="caution">
    <text evidence="2">The sequence shown here is derived from an EMBL/GenBank/DDBJ whole genome shotgun (WGS) entry which is preliminary data.</text>
</comment>
<name>A0ABQ7M5M2_BRACM</name>
<keyword evidence="1" id="KW-1133">Transmembrane helix</keyword>
<accession>A0ABQ7M5M2</accession>
<feature type="transmembrane region" description="Helical" evidence="1">
    <location>
        <begin position="33"/>
        <end position="54"/>
    </location>
</feature>
<dbReference type="Proteomes" id="UP000823674">
    <property type="component" value="Chromosome A06"/>
</dbReference>
<evidence type="ECO:0000256" key="1">
    <source>
        <dbReference type="SAM" id="Phobius"/>
    </source>
</evidence>